<dbReference type="Proteomes" id="UP000639772">
    <property type="component" value="Unassembled WGS sequence"/>
</dbReference>
<gene>
    <name evidence="2" type="ORF">HPP92_008542</name>
</gene>
<comment type="caution">
    <text evidence="2">The sequence shown here is derived from an EMBL/GenBank/DDBJ whole genome shotgun (WGS) entry which is preliminary data.</text>
</comment>
<name>A0A835RI67_VANPL</name>
<feature type="region of interest" description="Disordered" evidence="1">
    <location>
        <begin position="167"/>
        <end position="189"/>
    </location>
</feature>
<protein>
    <submittedName>
        <fullName evidence="2">Uncharacterized protein</fullName>
    </submittedName>
</protein>
<dbReference type="AlphaFoldDB" id="A0A835RI67"/>
<evidence type="ECO:0000256" key="1">
    <source>
        <dbReference type="SAM" id="MobiDB-lite"/>
    </source>
</evidence>
<sequence>MSSDSLGLADTIRDDFGPFDHYVSVRVTFNNRAVVNGSDLRPSAISICPTVEVGGNDLRVLYTLVMVDLDAPSPSNPSLREHLHWLVTDIPSTTNTNFGRELVSYECPRPSAGIHRIVFALFRQLSRSMASGPERRENFNTRRFAELYNLGLPVGAAYFNCQREAGTGGRPSTLAPRPSGATAPRQPSFFRTKPSSLLRGIGQILRLGLPPPPRVQACNGLIDYIGASFCSMVQSWSDTRHELVSYESPRPATGIHRIVFALFRQLRRSMVSRPEQRENFNTRSFAELCNLGLPVGAAYFNCQREAGTGGRRFFA</sequence>
<dbReference type="InterPro" id="IPR008914">
    <property type="entry name" value="PEBP"/>
</dbReference>
<proteinExistence type="predicted"/>
<dbReference type="Pfam" id="PF01161">
    <property type="entry name" value="PBP"/>
    <property type="match status" value="1"/>
</dbReference>
<reference evidence="2 3" key="1">
    <citation type="journal article" date="2020" name="Nat. Food">
        <title>A phased Vanilla planifolia genome enables genetic improvement of flavour and production.</title>
        <authorList>
            <person name="Hasing T."/>
            <person name="Tang H."/>
            <person name="Brym M."/>
            <person name="Khazi F."/>
            <person name="Huang T."/>
            <person name="Chambers A.H."/>
        </authorList>
    </citation>
    <scope>NUCLEOTIDE SEQUENCE [LARGE SCALE GENOMIC DNA]</scope>
    <source>
        <tissue evidence="2">Leaf</tissue>
    </source>
</reference>
<dbReference type="InterPro" id="IPR036610">
    <property type="entry name" value="PEBP-like_sf"/>
</dbReference>
<dbReference type="SMR" id="A0A835RI67"/>
<dbReference type="PANTHER" id="PTHR11362:SF9">
    <property type="entry name" value="PROTEIN FLOWERING LOCUS T-RELATED"/>
    <property type="match status" value="1"/>
</dbReference>
<evidence type="ECO:0000313" key="2">
    <source>
        <dbReference type="EMBL" id="KAG0486447.1"/>
    </source>
</evidence>
<dbReference type="SUPFAM" id="SSF49777">
    <property type="entry name" value="PEBP-like"/>
    <property type="match status" value="2"/>
</dbReference>
<dbReference type="EMBL" id="JADCNM010000004">
    <property type="protein sequence ID" value="KAG0486447.1"/>
    <property type="molecule type" value="Genomic_DNA"/>
</dbReference>
<dbReference type="OrthoDB" id="2506647at2759"/>
<accession>A0A835RI67</accession>
<dbReference type="Gene3D" id="3.90.280.10">
    <property type="entry name" value="PEBP-like"/>
    <property type="match status" value="2"/>
</dbReference>
<dbReference type="CDD" id="cd00866">
    <property type="entry name" value="PEBP_euk"/>
    <property type="match status" value="1"/>
</dbReference>
<organism evidence="2 3">
    <name type="scientific">Vanilla planifolia</name>
    <name type="common">Vanilla</name>
    <dbReference type="NCBI Taxonomy" id="51239"/>
    <lineage>
        <taxon>Eukaryota</taxon>
        <taxon>Viridiplantae</taxon>
        <taxon>Streptophyta</taxon>
        <taxon>Embryophyta</taxon>
        <taxon>Tracheophyta</taxon>
        <taxon>Spermatophyta</taxon>
        <taxon>Magnoliopsida</taxon>
        <taxon>Liliopsida</taxon>
        <taxon>Asparagales</taxon>
        <taxon>Orchidaceae</taxon>
        <taxon>Vanilloideae</taxon>
        <taxon>Vanilleae</taxon>
        <taxon>Vanilla</taxon>
    </lineage>
</organism>
<dbReference type="InterPro" id="IPR035810">
    <property type="entry name" value="PEBP_euk"/>
</dbReference>
<dbReference type="PANTHER" id="PTHR11362">
    <property type="entry name" value="PHOSPHATIDYLETHANOLAMINE-BINDING PROTEIN"/>
    <property type="match status" value="1"/>
</dbReference>
<evidence type="ECO:0000313" key="3">
    <source>
        <dbReference type="Proteomes" id="UP000639772"/>
    </source>
</evidence>